<reference evidence="1" key="1">
    <citation type="submission" date="2018-05" db="EMBL/GenBank/DDBJ databases">
        <authorList>
            <person name="Lanie J.A."/>
            <person name="Ng W.-L."/>
            <person name="Kazmierczak K.M."/>
            <person name="Andrzejewski T.M."/>
            <person name="Davidsen T.M."/>
            <person name="Wayne K.J."/>
            <person name="Tettelin H."/>
            <person name="Glass J.I."/>
            <person name="Rusch D."/>
            <person name="Podicherti R."/>
            <person name="Tsui H.-C.T."/>
            <person name="Winkler M.E."/>
        </authorList>
    </citation>
    <scope>NUCLEOTIDE SEQUENCE</scope>
</reference>
<organism evidence="1">
    <name type="scientific">marine metagenome</name>
    <dbReference type="NCBI Taxonomy" id="408172"/>
    <lineage>
        <taxon>unclassified sequences</taxon>
        <taxon>metagenomes</taxon>
        <taxon>ecological metagenomes</taxon>
    </lineage>
</organism>
<proteinExistence type="predicted"/>
<dbReference type="EMBL" id="UINC01002907">
    <property type="protein sequence ID" value="SVA01480.1"/>
    <property type="molecule type" value="Genomic_DNA"/>
</dbReference>
<name>A0A381SBP7_9ZZZZ</name>
<protein>
    <submittedName>
        <fullName evidence="1">Uncharacterized protein</fullName>
    </submittedName>
</protein>
<gene>
    <name evidence="1" type="ORF">METZ01_LOCUS54334</name>
</gene>
<evidence type="ECO:0000313" key="1">
    <source>
        <dbReference type="EMBL" id="SVA01480.1"/>
    </source>
</evidence>
<accession>A0A381SBP7</accession>
<sequence length="25" mass="2768">VWHEPAFIAWVDGDAAGRHASISFQ</sequence>
<feature type="non-terminal residue" evidence="1">
    <location>
        <position position="1"/>
    </location>
</feature>
<dbReference type="AlphaFoldDB" id="A0A381SBP7"/>